<dbReference type="InterPro" id="IPR013783">
    <property type="entry name" value="Ig-like_fold"/>
</dbReference>
<proteinExistence type="predicted"/>
<sequence length="249" mass="28585">MFKCYFSIGGGNESTSPIAYDYNILLANVTQSLITKPNGDVCFVLYGQNIRSIKLIWEQRTLYDEHIRFFESFQKNNSRTSERNTDESMRKPNYLMSCLDLNTNGISKYEKAGKYMCIVQVFFYGRNQTVNKTASIKIETIQDRPFCVQDTRHQLAILGDNIIIAMQFYSKPAHSSLSFRKNDSELELGEDNVNIKNISLEIYNVTVMVSGYEITINITDFSEEDVGNYTVNITNRFGFCDCTVQLLSQ</sequence>
<gene>
    <name evidence="1" type="ORF">MGAL_10B024774</name>
</gene>
<evidence type="ECO:0008006" key="3">
    <source>
        <dbReference type="Google" id="ProtNLM"/>
    </source>
</evidence>
<dbReference type="EMBL" id="UYJE01006961">
    <property type="protein sequence ID" value="VDI50568.1"/>
    <property type="molecule type" value="Genomic_DNA"/>
</dbReference>
<protein>
    <recommendedName>
        <fullName evidence="3">Ig-like domain-containing protein</fullName>
    </recommendedName>
</protein>
<comment type="caution">
    <text evidence="1">The sequence shown here is derived from an EMBL/GenBank/DDBJ whole genome shotgun (WGS) entry which is preliminary data.</text>
</comment>
<reference evidence="1" key="1">
    <citation type="submission" date="2018-11" db="EMBL/GenBank/DDBJ databases">
        <authorList>
            <person name="Alioto T."/>
            <person name="Alioto T."/>
        </authorList>
    </citation>
    <scope>NUCLEOTIDE SEQUENCE</scope>
</reference>
<dbReference type="Gene3D" id="2.60.40.10">
    <property type="entry name" value="Immunoglobulins"/>
    <property type="match status" value="1"/>
</dbReference>
<keyword evidence="2" id="KW-1185">Reference proteome</keyword>
<organism evidence="1 2">
    <name type="scientific">Mytilus galloprovincialis</name>
    <name type="common">Mediterranean mussel</name>
    <dbReference type="NCBI Taxonomy" id="29158"/>
    <lineage>
        <taxon>Eukaryota</taxon>
        <taxon>Metazoa</taxon>
        <taxon>Spiralia</taxon>
        <taxon>Lophotrochozoa</taxon>
        <taxon>Mollusca</taxon>
        <taxon>Bivalvia</taxon>
        <taxon>Autobranchia</taxon>
        <taxon>Pteriomorphia</taxon>
        <taxon>Mytilida</taxon>
        <taxon>Mytiloidea</taxon>
        <taxon>Mytilidae</taxon>
        <taxon>Mytilinae</taxon>
        <taxon>Mytilus</taxon>
    </lineage>
</organism>
<dbReference type="AlphaFoldDB" id="A0A8B6FLB3"/>
<dbReference type="Proteomes" id="UP000596742">
    <property type="component" value="Unassembled WGS sequence"/>
</dbReference>
<dbReference type="SUPFAM" id="SSF48726">
    <property type="entry name" value="Immunoglobulin"/>
    <property type="match status" value="1"/>
</dbReference>
<feature type="non-terminal residue" evidence="1">
    <location>
        <position position="249"/>
    </location>
</feature>
<name>A0A8B6FLB3_MYTGA</name>
<accession>A0A8B6FLB3</accession>
<evidence type="ECO:0000313" key="2">
    <source>
        <dbReference type="Proteomes" id="UP000596742"/>
    </source>
</evidence>
<dbReference type="OrthoDB" id="6161220at2759"/>
<dbReference type="InterPro" id="IPR036179">
    <property type="entry name" value="Ig-like_dom_sf"/>
</dbReference>
<evidence type="ECO:0000313" key="1">
    <source>
        <dbReference type="EMBL" id="VDI50568.1"/>
    </source>
</evidence>